<dbReference type="AlphaFoldDB" id="A0A1I7B3S7"/>
<gene>
    <name evidence="2" type="ORF">SAMN04487956_12239</name>
</gene>
<accession>A0A1I7B3S7</accession>
<proteinExistence type="predicted"/>
<evidence type="ECO:0000256" key="1">
    <source>
        <dbReference type="SAM" id="MobiDB-lite"/>
    </source>
</evidence>
<sequence length="304" mass="34861">MSAKERLKGFLYRSPGFFQRAVVFFVLYLESGLQSIRCLFLRFKGMQELDVLSYKNKDLPRRCHILGSGWSLNYSYSTIDLDNDFVIGFNFSYLKCNHPDLHFVENASGKNEFFAENMVLLYYGLCRHRVFDNSLVVFKNLSEMKNDLRLISGLYSKKAVYVKDKHYRVLSEKCLRYCVDNMTRDNGVLPQAYSSAVGLIFLAFHMGFEEIVIHGLDFGGPHFYGSDLIEAIASFDNQAPPKKDECTEHQQHKTSRSSGGVSMQDMLVLIKEDFENKGVKLYSTSPSPSSSILGYSNEFEFFSH</sequence>
<dbReference type="RefSeq" id="WP_139233930.1">
    <property type="nucleotide sequence ID" value="NZ_FPAQ01000022.1"/>
</dbReference>
<dbReference type="Gene3D" id="3.90.1480.10">
    <property type="entry name" value="Alpha-2,3-sialyltransferase"/>
    <property type="match status" value="1"/>
</dbReference>
<feature type="region of interest" description="Disordered" evidence="1">
    <location>
        <begin position="240"/>
        <end position="259"/>
    </location>
</feature>
<reference evidence="2 3" key="1">
    <citation type="submission" date="2016-10" db="EMBL/GenBank/DDBJ databases">
        <authorList>
            <person name="de Groot N.N."/>
        </authorList>
    </citation>
    <scope>NUCLEOTIDE SEQUENCE [LARGE SCALE GENOMIC DNA]</scope>
    <source>
        <strain evidence="2 3">CGMCC 1.6493</strain>
    </source>
</reference>
<feature type="compositionally biased region" description="Basic and acidic residues" evidence="1">
    <location>
        <begin position="241"/>
        <end position="251"/>
    </location>
</feature>
<protein>
    <submittedName>
        <fullName evidence="2">Uncharacterized protein</fullName>
    </submittedName>
</protein>
<organism evidence="2 3">
    <name type="scientific">Halomonas saccharevitans</name>
    <dbReference type="NCBI Taxonomy" id="416872"/>
    <lineage>
        <taxon>Bacteria</taxon>
        <taxon>Pseudomonadati</taxon>
        <taxon>Pseudomonadota</taxon>
        <taxon>Gammaproteobacteria</taxon>
        <taxon>Oceanospirillales</taxon>
        <taxon>Halomonadaceae</taxon>
        <taxon>Halomonas</taxon>
    </lineage>
</organism>
<evidence type="ECO:0000313" key="2">
    <source>
        <dbReference type="EMBL" id="SFT81853.1"/>
    </source>
</evidence>
<evidence type="ECO:0000313" key="3">
    <source>
        <dbReference type="Proteomes" id="UP000199594"/>
    </source>
</evidence>
<dbReference type="EMBL" id="FPAQ01000022">
    <property type="protein sequence ID" value="SFT81853.1"/>
    <property type="molecule type" value="Genomic_DNA"/>
</dbReference>
<dbReference type="Proteomes" id="UP000199594">
    <property type="component" value="Unassembled WGS sequence"/>
</dbReference>
<name>A0A1I7B3S7_9GAMM</name>
<dbReference type="OrthoDB" id="6871711at2"/>